<accession>A0A1L3LJE6</accession>
<dbReference type="Gene3D" id="6.20.330.10">
    <property type="match status" value="1"/>
</dbReference>
<dbReference type="EMBL" id="SLVU01000024">
    <property type="protein sequence ID" value="TCN22450.1"/>
    <property type="molecule type" value="Genomic_DNA"/>
</dbReference>
<evidence type="ECO:0000313" key="9">
    <source>
        <dbReference type="Proteomes" id="UP000295043"/>
    </source>
</evidence>
<dbReference type="Pfam" id="PF01343">
    <property type="entry name" value="Peptidase_S49"/>
    <property type="match status" value="1"/>
</dbReference>
<protein>
    <submittedName>
        <fullName evidence="6">Na(+)/H(+) antiporter NhaA</fullName>
    </submittedName>
    <submittedName>
        <fullName evidence="7">Signal peptide peptidase SppA</fullName>
    </submittedName>
</protein>
<dbReference type="InterPro" id="IPR029045">
    <property type="entry name" value="ClpP/crotonase-like_dom_sf"/>
</dbReference>
<name>A0A1L3LJE6_9HYPH</name>
<evidence type="ECO:0000256" key="4">
    <source>
        <dbReference type="ARBA" id="ARBA00022825"/>
    </source>
</evidence>
<reference evidence="7 9" key="2">
    <citation type="submission" date="2019-03" db="EMBL/GenBank/DDBJ databases">
        <title>Genomic Encyclopedia of Type Strains, Phase IV (KMG-V): Genome sequencing to study the core and pangenomes of soil and plant-associated prokaryotes.</title>
        <authorList>
            <person name="Whitman W."/>
        </authorList>
    </citation>
    <scope>NUCLEOTIDE SEQUENCE [LARGE SCALE GENOMIC DNA]</scope>
    <source>
        <strain evidence="7 9">23C40</strain>
    </source>
</reference>
<dbReference type="EMBL" id="CP013107">
    <property type="protein sequence ID" value="APG90208.1"/>
    <property type="molecule type" value="Genomic_DNA"/>
</dbReference>
<dbReference type="PANTHER" id="PTHR42987">
    <property type="entry name" value="PEPTIDASE S49"/>
    <property type="match status" value="1"/>
</dbReference>
<dbReference type="STRING" id="194963.SAMCFNEI73_Ch0886"/>
<dbReference type="GO" id="GO:0006508">
    <property type="term" value="P:proteolysis"/>
    <property type="evidence" value="ECO:0007669"/>
    <property type="project" value="UniProtKB-KW"/>
</dbReference>
<dbReference type="InterPro" id="IPR047272">
    <property type="entry name" value="S49_SppA_C"/>
</dbReference>
<evidence type="ECO:0000313" key="7">
    <source>
        <dbReference type="EMBL" id="TCN22450.1"/>
    </source>
</evidence>
<dbReference type="GO" id="GO:0008236">
    <property type="term" value="F:serine-type peptidase activity"/>
    <property type="evidence" value="ECO:0007669"/>
    <property type="project" value="UniProtKB-KW"/>
</dbReference>
<dbReference type="CDD" id="cd07023">
    <property type="entry name" value="S49_Sppa_N_C"/>
    <property type="match status" value="1"/>
</dbReference>
<keyword evidence="2" id="KW-0645">Protease</keyword>
<dbReference type="AlphaFoldDB" id="A0A1L3LJE6"/>
<feature type="domain" description="Peptidase S49" evidence="5">
    <location>
        <begin position="87"/>
        <end position="225"/>
    </location>
</feature>
<dbReference type="Proteomes" id="UP000182306">
    <property type="component" value="Chromosome"/>
</dbReference>
<evidence type="ECO:0000256" key="3">
    <source>
        <dbReference type="ARBA" id="ARBA00022801"/>
    </source>
</evidence>
<evidence type="ECO:0000256" key="2">
    <source>
        <dbReference type="ARBA" id="ARBA00022670"/>
    </source>
</evidence>
<proteinExistence type="inferred from homology"/>
<dbReference type="SUPFAM" id="SSF52096">
    <property type="entry name" value="ClpP/crotonase"/>
    <property type="match status" value="1"/>
</dbReference>
<dbReference type="RefSeq" id="WP_037379201.1">
    <property type="nucleotide sequence ID" value="NZ_CP013107.1"/>
</dbReference>
<dbReference type="OrthoDB" id="9764363at2"/>
<evidence type="ECO:0000256" key="1">
    <source>
        <dbReference type="ARBA" id="ARBA00008683"/>
    </source>
</evidence>
<sequence>MAGFFRKLMPRRFRRDGVAIPAIRLHGTIMSGGGQFRPVLNLATVAPLLEKAFSVKEAPAVAISVNSPGGSPVQSRLIYQRIRDLAEEKKKRVLIFVEDVAASGGYMIALAGDEIIADPSSIVGSIGVVSGGFGFPELLKKVGVERRVYTAGENKVVLDPFQPEKERDVEFLKSLQLDIHDTFIQMVKARRGSLLADHPDIFSGLFWTGRRGQELGLVDGLGDMRGEVRRRYGEKARLELIQPSRSLFGRRQPGAAVDGSIAAPLAASAAAGLIEAIEDRALWARFGL</sequence>
<keyword evidence="4" id="KW-0720">Serine protease</keyword>
<dbReference type="InterPro" id="IPR002142">
    <property type="entry name" value="Peptidase_S49"/>
</dbReference>
<dbReference type="KEGG" id="same:SAMCFNEI73_Ch0886"/>
<comment type="similarity">
    <text evidence="1">Belongs to the peptidase S49 family.</text>
</comment>
<evidence type="ECO:0000259" key="5">
    <source>
        <dbReference type="Pfam" id="PF01343"/>
    </source>
</evidence>
<dbReference type="Gene3D" id="3.90.226.10">
    <property type="entry name" value="2-enoyl-CoA Hydratase, Chain A, domain 1"/>
    <property type="match status" value="1"/>
</dbReference>
<evidence type="ECO:0000313" key="8">
    <source>
        <dbReference type="Proteomes" id="UP000182306"/>
    </source>
</evidence>
<dbReference type="PANTHER" id="PTHR42987:SF8">
    <property type="entry name" value="PROTEINASE"/>
    <property type="match status" value="1"/>
</dbReference>
<organism evidence="6 8">
    <name type="scientific">Sinorhizobium americanum</name>
    <dbReference type="NCBI Taxonomy" id="194963"/>
    <lineage>
        <taxon>Bacteria</taxon>
        <taxon>Pseudomonadati</taxon>
        <taxon>Pseudomonadota</taxon>
        <taxon>Alphaproteobacteria</taxon>
        <taxon>Hyphomicrobiales</taxon>
        <taxon>Rhizobiaceae</taxon>
        <taxon>Sinorhizobium/Ensifer group</taxon>
        <taxon>Sinorhizobium</taxon>
    </lineage>
</organism>
<evidence type="ECO:0000313" key="6">
    <source>
        <dbReference type="EMBL" id="APG90208.1"/>
    </source>
</evidence>
<keyword evidence="3" id="KW-0378">Hydrolase</keyword>
<reference evidence="6 8" key="1">
    <citation type="submission" date="2015-10" db="EMBL/GenBank/DDBJ databases">
        <title>Genomic differences between typical nodule nitrogen-fixing rhizobial strains and those coming from bean seeds.</title>
        <authorList>
            <person name="Peralta H."/>
            <person name="Aguilar-Vera A."/>
            <person name="Diaz R."/>
            <person name="Mora Y."/>
            <person name="Martinez-Batallar G."/>
            <person name="Salazar E."/>
            <person name="Vargas-Lagunas C."/>
            <person name="Encarnacion S."/>
            <person name="Girard L."/>
            <person name="Mora J."/>
        </authorList>
    </citation>
    <scope>NUCLEOTIDE SEQUENCE [LARGE SCALE GENOMIC DNA]</scope>
    <source>
        <strain evidence="6 8">CFNEI 73</strain>
    </source>
</reference>
<dbReference type="Proteomes" id="UP000295043">
    <property type="component" value="Unassembled WGS sequence"/>
</dbReference>
<gene>
    <name evidence="6" type="primary">nhaA</name>
    <name evidence="7" type="ORF">EV184_12410</name>
    <name evidence="6" type="ORF">SAMCFNEI73_Ch0886</name>
</gene>
<keyword evidence="8" id="KW-1185">Reference proteome</keyword>